<dbReference type="SMART" id="SM00986">
    <property type="entry name" value="UDG"/>
    <property type="match status" value="1"/>
</dbReference>
<dbReference type="RefSeq" id="WP_219000575.1">
    <property type="nucleotide sequence ID" value="NZ_CP079194.1"/>
</dbReference>
<dbReference type="GO" id="GO:0006281">
    <property type="term" value="P:DNA repair"/>
    <property type="evidence" value="ECO:0007669"/>
    <property type="project" value="UniProtKB-KW"/>
</dbReference>
<dbReference type="InterPro" id="IPR005122">
    <property type="entry name" value="Uracil-DNA_glycosylase-like"/>
</dbReference>
<keyword evidence="2" id="KW-0378">Hydrolase</keyword>
<dbReference type="SMART" id="SM00987">
    <property type="entry name" value="UreE_C"/>
    <property type="match status" value="1"/>
</dbReference>
<evidence type="ECO:0000256" key="2">
    <source>
        <dbReference type="ARBA" id="ARBA00022801"/>
    </source>
</evidence>
<dbReference type="EMBL" id="CP079194">
    <property type="protein sequence ID" value="QXT38379.1"/>
    <property type="molecule type" value="Genomic_DNA"/>
</dbReference>
<organism evidence="5 6">
    <name type="scientific">Gymnodinialimonas ceratoperidinii</name>
    <dbReference type="NCBI Taxonomy" id="2856823"/>
    <lineage>
        <taxon>Bacteria</taxon>
        <taxon>Pseudomonadati</taxon>
        <taxon>Pseudomonadota</taxon>
        <taxon>Alphaproteobacteria</taxon>
        <taxon>Rhodobacterales</taxon>
        <taxon>Paracoccaceae</taxon>
        <taxon>Gymnodinialimonas</taxon>
    </lineage>
</organism>
<dbReference type="AlphaFoldDB" id="A0A8F6Y8Y5"/>
<keyword evidence="3" id="KW-0234">DNA repair</keyword>
<dbReference type="GO" id="GO:0097506">
    <property type="term" value="F:deaminated base DNA N-glycosylase activity"/>
    <property type="evidence" value="ECO:0007669"/>
    <property type="project" value="UniProtKB-ARBA"/>
</dbReference>
<dbReference type="Pfam" id="PF13566">
    <property type="entry name" value="DUF4130"/>
    <property type="match status" value="1"/>
</dbReference>
<dbReference type="PANTHER" id="PTHR33693:SF9">
    <property type="entry name" value="TYPE-4 URACIL-DNA GLYCOSYLASE"/>
    <property type="match status" value="1"/>
</dbReference>
<dbReference type="CDD" id="cd10030">
    <property type="entry name" value="UDG-F4_TTUDGA_SPO1dp_like"/>
    <property type="match status" value="1"/>
</dbReference>
<evidence type="ECO:0000259" key="4">
    <source>
        <dbReference type="SMART" id="SM00986"/>
    </source>
</evidence>
<dbReference type="InterPro" id="IPR005273">
    <property type="entry name" value="Ura-DNA_glyco_family4"/>
</dbReference>
<name>A0A8F6Y8Y5_9RHOB</name>
<dbReference type="PANTHER" id="PTHR33693">
    <property type="entry name" value="TYPE-5 URACIL-DNA GLYCOSYLASE"/>
    <property type="match status" value="1"/>
</dbReference>
<protein>
    <submittedName>
        <fullName evidence="5">UdgX family uracil-DNA binding protein</fullName>
    </submittedName>
</protein>
<dbReference type="NCBIfam" id="TIGR00758">
    <property type="entry name" value="UDG_fam4"/>
    <property type="match status" value="1"/>
</dbReference>
<dbReference type="Pfam" id="PF03167">
    <property type="entry name" value="UDG"/>
    <property type="match status" value="1"/>
</dbReference>
<dbReference type="InterPro" id="IPR023875">
    <property type="entry name" value="DNA_repair_put"/>
</dbReference>
<gene>
    <name evidence="5" type="ORF">KYE46_10500</name>
</gene>
<evidence type="ECO:0000313" key="6">
    <source>
        <dbReference type="Proteomes" id="UP000825009"/>
    </source>
</evidence>
<dbReference type="NCBIfam" id="TIGR03915">
    <property type="entry name" value="SAM_7_link_chp"/>
    <property type="match status" value="1"/>
</dbReference>
<proteinExistence type="predicted"/>
<accession>A0A8F6Y8Y5</accession>
<keyword evidence="6" id="KW-1185">Reference proteome</keyword>
<dbReference type="Proteomes" id="UP000825009">
    <property type="component" value="Chromosome"/>
</dbReference>
<keyword evidence="1" id="KW-0227">DNA damage</keyword>
<reference evidence="5 6" key="1">
    <citation type="submission" date="2021-07" db="EMBL/GenBank/DDBJ databases">
        <title>A novel Jannaschia species isolated from marine dinoflagellate Ceratoperidinium margalefii.</title>
        <authorList>
            <person name="Jiang Y."/>
            <person name="Li Z."/>
        </authorList>
    </citation>
    <scope>NUCLEOTIDE SEQUENCE [LARGE SCALE GENOMIC DNA]</scope>
    <source>
        <strain evidence="5 6">J12C1-MA-4</strain>
    </source>
</reference>
<sequence>MKRIVVPRLGADKAWREAARGCLAAGIAPDEVTFSEAGAGGLFDEVIAPPSGGTRAINVPKSFISLAETVVWHSDADRFDRLYACLWRLQKQRGLMQDRADPLVQSLRRMEKNVHRCQHKMKAFVRFREIGDPAAARRSFAAWFEPTHHTVEPTAQFFANRFGDMDWRIVTPDVSAFFEGGKLSFALDMPRPEMPEDAHEDLWTTYFCNIFNPARLKVNAMTSEMPKKYWKNLPEAASIPGLIAQAPTRAREMAEAAPTLPPLRAARVQEAAERGTHWDGPSEGFAAALAGCQRCHLCHHATQVVPGIGPEAADLMIVGEQPGDREDLEGVPFVGPAGQVLTQAMATAGVSREGVYMTNAVKHYKHIVRGKRRIHQSPNRDEIQHCQFWLDAEVGRVKPKMIVALGATAALSLTGRNGPMKTRRGTVEPGRLGVPVLITYHPAYVLRLRDQAAQDAARAALSADLATAWKQQAA</sequence>
<evidence type="ECO:0000313" key="5">
    <source>
        <dbReference type="EMBL" id="QXT38379.1"/>
    </source>
</evidence>
<evidence type="ECO:0000256" key="1">
    <source>
        <dbReference type="ARBA" id="ARBA00022763"/>
    </source>
</evidence>
<dbReference type="KEGG" id="gce:KYE46_10500"/>
<dbReference type="InterPro" id="IPR051536">
    <property type="entry name" value="UDG_Type-4/5"/>
</dbReference>
<dbReference type="NCBIfam" id="TIGR03914">
    <property type="entry name" value="UDG_fam_dom"/>
    <property type="match status" value="1"/>
</dbReference>
<dbReference type="InterPro" id="IPR025404">
    <property type="entry name" value="DUF4130"/>
</dbReference>
<feature type="domain" description="Uracil-DNA glycosylase-like" evidence="4">
    <location>
        <begin position="306"/>
        <end position="461"/>
    </location>
</feature>
<evidence type="ECO:0000256" key="3">
    <source>
        <dbReference type="ARBA" id="ARBA00023204"/>
    </source>
</evidence>